<gene>
    <name evidence="1" type="ORF">DPMN_078262</name>
</gene>
<organism evidence="1 2">
    <name type="scientific">Dreissena polymorpha</name>
    <name type="common">Zebra mussel</name>
    <name type="synonym">Mytilus polymorpha</name>
    <dbReference type="NCBI Taxonomy" id="45954"/>
    <lineage>
        <taxon>Eukaryota</taxon>
        <taxon>Metazoa</taxon>
        <taxon>Spiralia</taxon>
        <taxon>Lophotrochozoa</taxon>
        <taxon>Mollusca</taxon>
        <taxon>Bivalvia</taxon>
        <taxon>Autobranchia</taxon>
        <taxon>Heteroconchia</taxon>
        <taxon>Euheterodonta</taxon>
        <taxon>Imparidentia</taxon>
        <taxon>Neoheterodontei</taxon>
        <taxon>Myida</taxon>
        <taxon>Dreissenoidea</taxon>
        <taxon>Dreissenidae</taxon>
        <taxon>Dreissena</taxon>
    </lineage>
</organism>
<accession>A0A9D4BQC5</accession>
<sequence>MLASKTQTMDQGRIKNTENQCCKYRRLNVDALQDLWMMKKAWKSVTTTKILNCFKHARFGKERKKSLEIEWNTMKLDHGYNM</sequence>
<keyword evidence="2" id="KW-1185">Reference proteome</keyword>
<dbReference type="EMBL" id="JAIWYP010000015">
    <property type="protein sequence ID" value="KAH3703231.1"/>
    <property type="molecule type" value="Genomic_DNA"/>
</dbReference>
<reference evidence="1" key="2">
    <citation type="submission" date="2020-11" db="EMBL/GenBank/DDBJ databases">
        <authorList>
            <person name="McCartney M.A."/>
            <person name="Auch B."/>
            <person name="Kono T."/>
            <person name="Mallez S."/>
            <person name="Becker A."/>
            <person name="Gohl D.M."/>
            <person name="Silverstein K.A.T."/>
            <person name="Koren S."/>
            <person name="Bechman K.B."/>
            <person name="Herman A."/>
            <person name="Abrahante J.E."/>
            <person name="Garbe J."/>
        </authorList>
    </citation>
    <scope>NUCLEOTIDE SEQUENCE</scope>
    <source>
        <strain evidence="1">Duluth1</strain>
        <tissue evidence="1">Whole animal</tissue>
    </source>
</reference>
<comment type="caution">
    <text evidence="1">The sequence shown here is derived from an EMBL/GenBank/DDBJ whole genome shotgun (WGS) entry which is preliminary data.</text>
</comment>
<reference evidence="1" key="1">
    <citation type="journal article" date="2019" name="bioRxiv">
        <title>The Genome of the Zebra Mussel, Dreissena polymorpha: A Resource for Invasive Species Research.</title>
        <authorList>
            <person name="McCartney M.A."/>
            <person name="Auch B."/>
            <person name="Kono T."/>
            <person name="Mallez S."/>
            <person name="Zhang Y."/>
            <person name="Obille A."/>
            <person name="Becker A."/>
            <person name="Abrahante J.E."/>
            <person name="Garbe J."/>
            <person name="Badalamenti J.P."/>
            <person name="Herman A."/>
            <person name="Mangelson H."/>
            <person name="Liachko I."/>
            <person name="Sullivan S."/>
            <person name="Sone E.D."/>
            <person name="Koren S."/>
            <person name="Silverstein K.A.T."/>
            <person name="Beckman K.B."/>
            <person name="Gohl D.M."/>
        </authorList>
    </citation>
    <scope>NUCLEOTIDE SEQUENCE</scope>
    <source>
        <strain evidence="1">Duluth1</strain>
        <tissue evidence="1">Whole animal</tissue>
    </source>
</reference>
<dbReference type="Proteomes" id="UP000828390">
    <property type="component" value="Unassembled WGS sequence"/>
</dbReference>
<proteinExistence type="predicted"/>
<evidence type="ECO:0000313" key="1">
    <source>
        <dbReference type="EMBL" id="KAH3703231.1"/>
    </source>
</evidence>
<dbReference type="AlphaFoldDB" id="A0A9D4BQC5"/>
<name>A0A9D4BQC5_DREPO</name>
<protein>
    <submittedName>
        <fullName evidence="1">Uncharacterized protein</fullName>
    </submittedName>
</protein>
<evidence type="ECO:0000313" key="2">
    <source>
        <dbReference type="Proteomes" id="UP000828390"/>
    </source>
</evidence>